<dbReference type="Proteomes" id="UP000886520">
    <property type="component" value="Chromosome 9"/>
</dbReference>
<name>A0A9D4UXH5_ADICA</name>
<protein>
    <submittedName>
        <fullName evidence="1">Uncharacterized protein</fullName>
    </submittedName>
</protein>
<reference evidence="1" key="1">
    <citation type="submission" date="2021-01" db="EMBL/GenBank/DDBJ databases">
        <title>Adiantum capillus-veneris genome.</title>
        <authorList>
            <person name="Fang Y."/>
            <person name="Liao Q."/>
        </authorList>
    </citation>
    <scope>NUCLEOTIDE SEQUENCE</scope>
    <source>
        <strain evidence="1">H3</strain>
        <tissue evidence="1">Leaf</tissue>
    </source>
</reference>
<dbReference type="EMBL" id="JABFUD020000009">
    <property type="protein sequence ID" value="KAI5075620.1"/>
    <property type="molecule type" value="Genomic_DNA"/>
</dbReference>
<accession>A0A9D4UXH5</accession>
<dbReference type="OrthoDB" id="10564056at2759"/>
<dbReference type="AlphaFoldDB" id="A0A9D4UXH5"/>
<sequence length="192" mass="21850">MGEKDAEVQRSLNLMEAMEDAMHDVKNYRTHCNLIATALRPLCPLLRHAIGTPFLPDQAEGARDLFRKFNEIVEDAVAVIRLSSTLTTLDKVLNQGEAKKRLTCVLESVQMISREMKCFLEYQSKRCSLEWKPFYETPSNNTNCTATFERGDYKNNSIEKESHDTTLPDLITFDDDDDICNTFHVASVPPSL</sequence>
<proteinExistence type="predicted"/>
<gene>
    <name evidence="1" type="ORF">GOP47_0009696</name>
</gene>
<comment type="caution">
    <text evidence="1">The sequence shown here is derived from an EMBL/GenBank/DDBJ whole genome shotgun (WGS) entry which is preliminary data.</text>
</comment>
<evidence type="ECO:0000313" key="1">
    <source>
        <dbReference type="EMBL" id="KAI5075620.1"/>
    </source>
</evidence>
<evidence type="ECO:0000313" key="2">
    <source>
        <dbReference type="Proteomes" id="UP000886520"/>
    </source>
</evidence>
<keyword evidence="2" id="KW-1185">Reference proteome</keyword>
<organism evidence="1 2">
    <name type="scientific">Adiantum capillus-veneris</name>
    <name type="common">Maidenhair fern</name>
    <dbReference type="NCBI Taxonomy" id="13818"/>
    <lineage>
        <taxon>Eukaryota</taxon>
        <taxon>Viridiplantae</taxon>
        <taxon>Streptophyta</taxon>
        <taxon>Embryophyta</taxon>
        <taxon>Tracheophyta</taxon>
        <taxon>Polypodiopsida</taxon>
        <taxon>Polypodiidae</taxon>
        <taxon>Polypodiales</taxon>
        <taxon>Pteridineae</taxon>
        <taxon>Pteridaceae</taxon>
        <taxon>Vittarioideae</taxon>
        <taxon>Adiantum</taxon>
    </lineage>
</organism>